<organism evidence="1 2">
    <name type="scientific">Salix brachista</name>
    <dbReference type="NCBI Taxonomy" id="2182728"/>
    <lineage>
        <taxon>Eukaryota</taxon>
        <taxon>Viridiplantae</taxon>
        <taxon>Streptophyta</taxon>
        <taxon>Embryophyta</taxon>
        <taxon>Tracheophyta</taxon>
        <taxon>Spermatophyta</taxon>
        <taxon>Magnoliopsida</taxon>
        <taxon>eudicotyledons</taxon>
        <taxon>Gunneridae</taxon>
        <taxon>Pentapetalae</taxon>
        <taxon>rosids</taxon>
        <taxon>fabids</taxon>
        <taxon>Malpighiales</taxon>
        <taxon>Salicaceae</taxon>
        <taxon>Saliceae</taxon>
        <taxon>Salix</taxon>
    </lineage>
</organism>
<sequence>MVVVVTREEAEDVVDKLLNATSTHIGISIAHDRWPPKIRWRLNAGEELTVVSTNRSYRFMVPVAAEDL</sequence>
<protein>
    <submittedName>
        <fullName evidence="1">Uncharacterized protein</fullName>
    </submittedName>
</protein>
<name>A0A5N5KW41_9ROSI</name>
<dbReference type="Proteomes" id="UP000326939">
    <property type="component" value="Chromosome 11"/>
</dbReference>
<proteinExistence type="predicted"/>
<dbReference type="EMBL" id="VDCV01000011">
    <property type="protein sequence ID" value="KAB5534685.1"/>
    <property type="molecule type" value="Genomic_DNA"/>
</dbReference>
<evidence type="ECO:0000313" key="1">
    <source>
        <dbReference type="EMBL" id="KAB5534685.1"/>
    </source>
</evidence>
<gene>
    <name evidence="1" type="ORF">DKX38_017771</name>
</gene>
<reference evidence="2" key="1">
    <citation type="journal article" date="2019" name="Gigascience">
        <title>De novo genome assembly of the endangered Acer yangbiense, a plant species with extremely small populations endemic to Yunnan Province, China.</title>
        <authorList>
            <person name="Yang J."/>
            <person name="Wariss H.M."/>
            <person name="Tao L."/>
            <person name="Zhang R."/>
            <person name="Yun Q."/>
            <person name="Hollingsworth P."/>
            <person name="Dao Z."/>
            <person name="Luo G."/>
            <person name="Guo H."/>
            <person name="Ma Y."/>
            <person name="Sun W."/>
        </authorList>
    </citation>
    <scope>NUCLEOTIDE SEQUENCE [LARGE SCALE GENOMIC DNA]</scope>
    <source>
        <strain evidence="2">cv. br00</strain>
    </source>
</reference>
<dbReference type="AlphaFoldDB" id="A0A5N5KW41"/>
<keyword evidence="2" id="KW-1185">Reference proteome</keyword>
<comment type="caution">
    <text evidence="1">The sequence shown here is derived from an EMBL/GenBank/DDBJ whole genome shotgun (WGS) entry which is preliminary data.</text>
</comment>
<accession>A0A5N5KW41</accession>
<evidence type="ECO:0000313" key="2">
    <source>
        <dbReference type="Proteomes" id="UP000326939"/>
    </source>
</evidence>